<keyword evidence="1" id="KW-0808">Transferase</keyword>
<dbReference type="Proteomes" id="UP000237105">
    <property type="component" value="Unassembled WGS sequence"/>
</dbReference>
<dbReference type="InterPro" id="IPR023214">
    <property type="entry name" value="HAD_sf"/>
</dbReference>
<dbReference type="Gene3D" id="3.40.50.1000">
    <property type="entry name" value="HAD superfamily/HAD-like"/>
    <property type="match status" value="1"/>
</dbReference>
<dbReference type="Pfam" id="PF00702">
    <property type="entry name" value="Hydrolase"/>
    <property type="match status" value="1"/>
</dbReference>
<proteinExistence type="predicted"/>
<dbReference type="InterPro" id="IPR006439">
    <property type="entry name" value="HAD-SF_hydro_IA"/>
</dbReference>
<dbReference type="GO" id="GO:0016301">
    <property type="term" value="F:kinase activity"/>
    <property type="evidence" value="ECO:0007669"/>
    <property type="project" value="UniProtKB-KW"/>
</dbReference>
<dbReference type="AlphaFoldDB" id="A0A2P5DCE3"/>
<dbReference type="STRING" id="3476.A0A2P5DCE3"/>
<name>A0A2P5DCE3_PARAD</name>
<dbReference type="CDD" id="cd07505">
    <property type="entry name" value="HAD_BPGM-like"/>
    <property type="match status" value="1"/>
</dbReference>
<keyword evidence="1" id="KW-0418">Kinase</keyword>
<dbReference type="InterPro" id="IPR036412">
    <property type="entry name" value="HAD-like_sf"/>
</dbReference>
<dbReference type="NCBIfam" id="TIGR01509">
    <property type="entry name" value="HAD-SF-IA-v3"/>
    <property type="match status" value="1"/>
</dbReference>
<sequence length="93" mass="10072">WCNIKALPGANSASGVGLKLFEESIEAKISFGLSGKLSKISKRESFSVIIGGDEVRARKPSPKIFLEAAKRLNVEPSGCLVIEDSVYTRCDAW</sequence>
<evidence type="ECO:0000313" key="2">
    <source>
        <dbReference type="Proteomes" id="UP000237105"/>
    </source>
</evidence>
<reference evidence="2" key="1">
    <citation type="submission" date="2016-06" db="EMBL/GenBank/DDBJ databases">
        <title>Parallel loss of symbiosis genes in relatives of nitrogen-fixing non-legume Parasponia.</title>
        <authorList>
            <person name="Van Velzen R."/>
            <person name="Holmer R."/>
            <person name="Bu F."/>
            <person name="Rutten L."/>
            <person name="Van Zeijl A."/>
            <person name="Liu W."/>
            <person name="Santuari L."/>
            <person name="Cao Q."/>
            <person name="Sharma T."/>
            <person name="Shen D."/>
            <person name="Roswanjaya Y."/>
            <person name="Wardhani T."/>
            <person name="Kalhor M.S."/>
            <person name="Jansen J."/>
            <person name="Van den Hoogen J."/>
            <person name="Gungor B."/>
            <person name="Hartog M."/>
            <person name="Hontelez J."/>
            <person name="Verver J."/>
            <person name="Yang W.-C."/>
            <person name="Schijlen E."/>
            <person name="Repin R."/>
            <person name="Schilthuizen M."/>
            <person name="Schranz E."/>
            <person name="Heidstra R."/>
            <person name="Miyata K."/>
            <person name="Fedorova E."/>
            <person name="Kohlen W."/>
            <person name="Bisseling T."/>
            <person name="Smit S."/>
            <person name="Geurts R."/>
        </authorList>
    </citation>
    <scope>NUCLEOTIDE SEQUENCE [LARGE SCALE GENOMIC DNA]</scope>
    <source>
        <strain evidence="2">cv. WU1-14</strain>
    </source>
</reference>
<protein>
    <submittedName>
        <fullName evidence="1">Riboflavin kinase</fullName>
    </submittedName>
</protein>
<organism evidence="1 2">
    <name type="scientific">Parasponia andersonii</name>
    <name type="common">Sponia andersonii</name>
    <dbReference type="NCBI Taxonomy" id="3476"/>
    <lineage>
        <taxon>Eukaryota</taxon>
        <taxon>Viridiplantae</taxon>
        <taxon>Streptophyta</taxon>
        <taxon>Embryophyta</taxon>
        <taxon>Tracheophyta</taxon>
        <taxon>Spermatophyta</taxon>
        <taxon>Magnoliopsida</taxon>
        <taxon>eudicotyledons</taxon>
        <taxon>Gunneridae</taxon>
        <taxon>Pentapetalae</taxon>
        <taxon>rosids</taxon>
        <taxon>fabids</taxon>
        <taxon>Rosales</taxon>
        <taxon>Cannabaceae</taxon>
        <taxon>Parasponia</taxon>
    </lineage>
</organism>
<evidence type="ECO:0000313" key="1">
    <source>
        <dbReference type="EMBL" id="PON70952.1"/>
    </source>
</evidence>
<comment type="caution">
    <text evidence="1">The sequence shown here is derived from an EMBL/GenBank/DDBJ whole genome shotgun (WGS) entry which is preliminary data.</text>
</comment>
<keyword evidence="2" id="KW-1185">Reference proteome</keyword>
<feature type="non-terminal residue" evidence="1">
    <location>
        <position position="93"/>
    </location>
</feature>
<dbReference type="OrthoDB" id="276388at2759"/>
<feature type="non-terminal residue" evidence="1">
    <location>
        <position position="1"/>
    </location>
</feature>
<gene>
    <name evidence="1" type="ORF">PanWU01x14_076620</name>
</gene>
<dbReference type="SUPFAM" id="SSF56784">
    <property type="entry name" value="HAD-like"/>
    <property type="match status" value="1"/>
</dbReference>
<accession>A0A2P5DCE3</accession>
<dbReference type="EMBL" id="JXTB01000047">
    <property type="protein sequence ID" value="PON70952.1"/>
    <property type="molecule type" value="Genomic_DNA"/>
</dbReference>